<feature type="compositionally biased region" description="Polar residues" evidence="2">
    <location>
        <begin position="103"/>
        <end position="124"/>
    </location>
</feature>
<evidence type="ECO:0008006" key="5">
    <source>
        <dbReference type="Google" id="ProtNLM"/>
    </source>
</evidence>
<dbReference type="InParanoid" id="G2X3E4"/>
<evidence type="ECO:0000313" key="4">
    <source>
        <dbReference type="Proteomes" id="UP000001611"/>
    </source>
</evidence>
<feature type="region of interest" description="Disordered" evidence="2">
    <location>
        <begin position="320"/>
        <end position="360"/>
    </location>
</feature>
<reference evidence="3 4" key="1">
    <citation type="submission" date="2008-03" db="EMBL/GenBank/DDBJ databases">
        <title>The Genome Sequence of Verticillium dahliae VdLs.17.</title>
        <authorList>
            <consortium name="The Broad Institute Genome Sequencing Platform"/>
            <person name="Ma L.-J.J."/>
            <person name="Klosterman S.J."/>
            <person name="Subbarao K."/>
            <person name="Dobinson K."/>
            <person name="Veronese P."/>
            <person name="Kang S."/>
            <person name="Gold S.E."/>
            <person name="Young S."/>
            <person name="Jaffe D."/>
            <person name="Gnerre S."/>
            <person name="Berlin A."/>
            <person name="Heiman D."/>
            <person name="Hepburn T."/>
            <person name="Sykes S."/>
            <person name="Alvarado L."/>
            <person name="Kodira C.D."/>
            <person name="Lander E."/>
            <person name="Galagan J."/>
            <person name="Nusbaum C."/>
            <person name="Birren B."/>
        </authorList>
    </citation>
    <scope>NUCLEOTIDE SEQUENCE [LARGE SCALE GENOMIC DNA]</scope>
    <source>
        <strain evidence="4">VdLs.17 / ATCC MYA-4575 / FGSC 10137</strain>
    </source>
</reference>
<evidence type="ECO:0000256" key="2">
    <source>
        <dbReference type="SAM" id="MobiDB-lite"/>
    </source>
</evidence>
<dbReference type="Gene3D" id="2.40.50.40">
    <property type="match status" value="1"/>
</dbReference>
<dbReference type="SUPFAM" id="SSF54160">
    <property type="entry name" value="Chromo domain-like"/>
    <property type="match status" value="1"/>
</dbReference>
<feature type="compositionally biased region" description="Polar residues" evidence="2">
    <location>
        <begin position="15"/>
        <end position="26"/>
    </location>
</feature>
<dbReference type="AlphaFoldDB" id="G2X3E4"/>
<protein>
    <recommendedName>
        <fullName evidence="5">Chromo domain-containing protein</fullName>
    </recommendedName>
</protein>
<feature type="region of interest" description="Disordered" evidence="2">
    <location>
        <begin position="244"/>
        <end position="263"/>
    </location>
</feature>
<dbReference type="InterPro" id="IPR016197">
    <property type="entry name" value="Chromo-like_dom_sf"/>
</dbReference>
<dbReference type="Proteomes" id="UP000001611">
    <property type="component" value="Chromosome 3"/>
</dbReference>
<dbReference type="GeneID" id="20706392"/>
<sequence length="360" mass="38948">MSRPFQNYDPFTKSFRPSLSKQSHSRASGGKLPGGVRSKLVSHPGPELSGQSVDFSDDEFRPSKQVSVNTGVIDLTRTDIVPPPEQYGSPNDNHVADDRPTESAPSSYTNVPKQNDKPSTSDAQISTLTVPGTADCLRTNGARHKASPLAKLKETHLHLSNGDQSVALVNPSVHGAGQLDSQPSSTNIAESNVARAENNTGHGISATGDYEVTVLAPVRNENGVWESPVKADEDQLMVDMDNHGNGQIGKSIRRTSTGSGRGQPVDVVADAEWEITELIGKEVIQGKVHYLVRWQATLVPEDEINAPELIGRFEAKFGMKASPHMGSSGGTKQTRPTKIRKIDNEAKVRRRRGRPRKSVT</sequence>
<feature type="region of interest" description="Disordered" evidence="2">
    <location>
        <begin position="1"/>
        <end position="124"/>
    </location>
</feature>
<dbReference type="KEGG" id="vda:VDAG_04929"/>
<evidence type="ECO:0000256" key="1">
    <source>
        <dbReference type="ARBA" id="ARBA00011353"/>
    </source>
</evidence>
<dbReference type="EMBL" id="DS572702">
    <property type="protein sequence ID" value="EGY23491.1"/>
    <property type="molecule type" value="Genomic_DNA"/>
</dbReference>
<organism evidence="3 4">
    <name type="scientific">Verticillium dahliae (strain VdLs.17 / ATCC MYA-4575 / FGSC 10137)</name>
    <name type="common">Verticillium wilt</name>
    <dbReference type="NCBI Taxonomy" id="498257"/>
    <lineage>
        <taxon>Eukaryota</taxon>
        <taxon>Fungi</taxon>
        <taxon>Dikarya</taxon>
        <taxon>Ascomycota</taxon>
        <taxon>Pezizomycotina</taxon>
        <taxon>Sordariomycetes</taxon>
        <taxon>Hypocreomycetidae</taxon>
        <taxon>Glomerellales</taxon>
        <taxon>Plectosphaerellaceae</taxon>
        <taxon>Verticillium</taxon>
    </lineage>
</organism>
<proteinExistence type="predicted"/>
<dbReference type="RefSeq" id="XP_009652828.1">
    <property type="nucleotide sequence ID" value="XM_009654533.1"/>
</dbReference>
<gene>
    <name evidence="3" type="ORF">VDAG_04929</name>
</gene>
<evidence type="ECO:0000313" key="3">
    <source>
        <dbReference type="EMBL" id="EGY23491.1"/>
    </source>
</evidence>
<name>G2X3E4_VERDV</name>
<dbReference type="HOGENOM" id="CLU_769874_0_0_1"/>
<accession>G2X3E4</accession>
<keyword evidence="4" id="KW-1185">Reference proteome</keyword>
<comment type="subunit">
    <text evidence="1">Component of the NuA4 histone acetyltransferase complex.</text>
</comment>
<feature type="compositionally biased region" description="Basic residues" evidence="2">
    <location>
        <begin position="348"/>
        <end position="360"/>
    </location>
</feature>